<comment type="similarity">
    <text evidence="10 11">Belongs to the TonB-dependent receptor family.</text>
</comment>
<reference evidence="12 13" key="1">
    <citation type="submission" date="2017-09" db="EMBL/GenBank/DDBJ databases">
        <title>Genomics of the genus Arcobacter.</title>
        <authorList>
            <person name="Perez-Cataluna A."/>
            <person name="Figueras M.J."/>
            <person name="Salas-Masso N."/>
        </authorList>
    </citation>
    <scope>NUCLEOTIDE SEQUENCE [LARGE SCALE GENOMIC DNA]</scope>
    <source>
        <strain evidence="12 13">CECT 7834</strain>
    </source>
</reference>
<dbReference type="Pfam" id="PF00593">
    <property type="entry name" value="TonB_dep_Rec_b-barrel"/>
    <property type="match status" value="1"/>
</dbReference>
<dbReference type="AlphaFoldDB" id="A0A6M8NPN7"/>
<evidence type="ECO:0000256" key="5">
    <source>
        <dbReference type="ARBA" id="ARBA00022729"/>
    </source>
</evidence>
<dbReference type="InterPro" id="IPR036942">
    <property type="entry name" value="Beta-barrel_TonB_sf"/>
</dbReference>
<keyword evidence="5" id="KW-0732">Signal</keyword>
<dbReference type="Gene3D" id="2.170.130.10">
    <property type="entry name" value="TonB-dependent receptor, plug domain"/>
    <property type="match status" value="1"/>
</dbReference>
<comment type="caution">
    <text evidence="12">The sequence shown here is derived from an EMBL/GenBank/DDBJ whole genome shotgun (WGS) entry which is preliminary data.</text>
</comment>
<evidence type="ECO:0000313" key="13">
    <source>
        <dbReference type="Proteomes" id="UP000290378"/>
    </source>
</evidence>
<dbReference type="InterPro" id="IPR037066">
    <property type="entry name" value="Plug_dom_sf"/>
</dbReference>
<dbReference type="InterPro" id="IPR039426">
    <property type="entry name" value="TonB-dep_rcpt-like"/>
</dbReference>
<keyword evidence="3 10" id="KW-1134">Transmembrane beta strand</keyword>
<evidence type="ECO:0000256" key="9">
    <source>
        <dbReference type="ARBA" id="ARBA00023237"/>
    </source>
</evidence>
<protein>
    <submittedName>
        <fullName evidence="12">TonB-dependent receptor</fullName>
    </submittedName>
</protein>
<organism evidence="12 13">
    <name type="scientific">Arcobacter cloacae</name>
    <dbReference type="NCBI Taxonomy" id="1054034"/>
    <lineage>
        <taxon>Bacteria</taxon>
        <taxon>Pseudomonadati</taxon>
        <taxon>Campylobacterota</taxon>
        <taxon>Epsilonproteobacteria</taxon>
        <taxon>Campylobacterales</taxon>
        <taxon>Arcobacteraceae</taxon>
        <taxon>Arcobacter</taxon>
    </lineage>
</organism>
<evidence type="ECO:0000256" key="1">
    <source>
        <dbReference type="ARBA" id="ARBA00004571"/>
    </source>
</evidence>
<dbReference type="GO" id="GO:0015344">
    <property type="term" value="F:siderophore uptake transmembrane transporter activity"/>
    <property type="evidence" value="ECO:0007669"/>
    <property type="project" value="TreeGrafter"/>
</dbReference>
<dbReference type="EMBL" id="NXII01000017">
    <property type="protein sequence ID" value="RXI38931.1"/>
    <property type="molecule type" value="Genomic_DNA"/>
</dbReference>
<keyword evidence="13" id="KW-1185">Reference proteome</keyword>
<evidence type="ECO:0000256" key="11">
    <source>
        <dbReference type="RuleBase" id="RU003357"/>
    </source>
</evidence>
<dbReference type="CDD" id="cd01347">
    <property type="entry name" value="ligand_gated_channel"/>
    <property type="match status" value="1"/>
</dbReference>
<dbReference type="SUPFAM" id="SSF56935">
    <property type="entry name" value="Porins"/>
    <property type="match status" value="1"/>
</dbReference>
<dbReference type="Gene3D" id="2.40.170.20">
    <property type="entry name" value="TonB-dependent receptor, beta-barrel domain"/>
    <property type="match status" value="1"/>
</dbReference>
<evidence type="ECO:0000256" key="2">
    <source>
        <dbReference type="ARBA" id="ARBA00022448"/>
    </source>
</evidence>
<sequence>MKRIITLSVLLSATILMANEPILDEITISTATKTEKNIDGVVASVDVITQSDIKKMGSESLKDILNNVPGLNVQYGTFPSASSKSKSSVSIRGLGVKGTLFLLDGRRLSGEVANPYDLERIPASQIEKIEIVKGPMSTLYGADATGGVINIITKKPKEGKPQIDLGLRYGQNENGDDKNKNVNLNIKGKENKVGYSFYVNQTNTTPYTQNEIANVYAKTPTGKAKPSSYPMGVNPNLGSNLKNFYNEDVTYKEKSDILTFGGRVEYDIKDNITAGLEFNKFTEDRNGTYIGYFHPTNFNMGASQNKIPAYNVPVNSEDKNERVDISADIKVNATDNLTYQIKAYQSSYEKRNKTTAKYWSDMGYASEEASSQNGMDANVDITTIEGFANYLLNDSHLLTFGAETRTEDREATVFTQANKLTKKSVDYKALYLQDEWMISDSLNAVFGARYDDISNADSKTTFKAGLVKNFSKELNTRFNIAQGYRSPDIRELYIFKNTANGMQRGADVVDNSIGKTAYDLKPESTTTYETGISGKVNNTKYDVAFFYNDVEDLISEVNTGSYYTFRNISKAKTYGSELNITQTITDNFDINFNWMELRTQNNETKKDLEFNPNRVIGTKFIYQVNKDLDTSLGIKYTGKEYYKETLNRGTPTETLKDSYTNSYTTVDWNINYDYTKQISLYGGINNLTDEKIDDMLGSSVGRYYFTGLKVSF</sequence>
<dbReference type="PROSITE" id="PS52016">
    <property type="entry name" value="TONB_DEPENDENT_REC_3"/>
    <property type="match status" value="1"/>
</dbReference>
<dbReference type="RefSeq" id="WP_129014252.1">
    <property type="nucleotide sequence ID" value="NZ_CBCSEI010000013.1"/>
</dbReference>
<evidence type="ECO:0000256" key="7">
    <source>
        <dbReference type="ARBA" id="ARBA00023136"/>
    </source>
</evidence>
<keyword evidence="4 10" id="KW-0812">Transmembrane</keyword>
<dbReference type="Pfam" id="PF07715">
    <property type="entry name" value="Plug"/>
    <property type="match status" value="1"/>
</dbReference>
<comment type="subcellular location">
    <subcellularLocation>
        <location evidence="1 10">Cell outer membrane</location>
        <topology evidence="1 10">Multi-pass membrane protein</topology>
    </subcellularLocation>
</comment>
<name>A0A6M8NPN7_9BACT</name>
<proteinExistence type="inferred from homology"/>
<dbReference type="PANTHER" id="PTHR30069">
    <property type="entry name" value="TONB-DEPENDENT OUTER MEMBRANE RECEPTOR"/>
    <property type="match status" value="1"/>
</dbReference>
<evidence type="ECO:0000256" key="4">
    <source>
        <dbReference type="ARBA" id="ARBA00022692"/>
    </source>
</evidence>
<gene>
    <name evidence="12" type="ORF">CP963_11030</name>
</gene>
<dbReference type="GO" id="GO:0009279">
    <property type="term" value="C:cell outer membrane"/>
    <property type="evidence" value="ECO:0007669"/>
    <property type="project" value="UniProtKB-SubCell"/>
</dbReference>
<evidence type="ECO:0000256" key="10">
    <source>
        <dbReference type="PROSITE-ProRule" id="PRU01360"/>
    </source>
</evidence>
<dbReference type="InterPro" id="IPR000531">
    <property type="entry name" value="Beta-barrel_TonB"/>
</dbReference>
<keyword evidence="6 11" id="KW-0798">TonB box</keyword>
<dbReference type="PANTHER" id="PTHR30069:SF29">
    <property type="entry name" value="HEMOGLOBIN AND HEMOGLOBIN-HAPTOGLOBIN-BINDING PROTEIN 1-RELATED"/>
    <property type="match status" value="1"/>
</dbReference>
<dbReference type="Proteomes" id="UP000290378">
    <property type="component" value="Unassembled WGS sequence"/>
</dbReference>
<dbReference type="InterPro" id="IPR012910">
    <property type="entry name" value="Plug_dom"/>
</dbReference>
<accession>A0A6M8NPN7</accession>
<evidence type="ECO:0000256" key="8">
    <source>
        <dbReference type="ARBA" id="ARBA00023170"/>
    </source>
</evidence>
<keyword evidence="8 12" id="KW-0675">Receptor</keyword>
<keyword evidence="9 10" id="KW-0998">Cell outer membrane</keyword>
<evidence type="ECO:0000313" key="12">
    <source>
        <dbReference type="EMBL" id="RXI38931.1"/>
    </source>
</evidence>
<evidence type="ECO:0000256" key="3">
    <source>
        <dbReference type="ARBA" id="ARBA00022452"/>
    </source>
</evidence>
<evidence type="ECO:0000256" key="6">
    <source>
        <dbReference type="ARBA" id="ARBA00023077"/>
    </source>
</evidence>
<keyword evidence="2 10" id="KW-0813">Transport</keyword>
<dbReference type="GO" id="GO:0044718">
    <property type="term" value="P:siderophore transmembrane transport"/>
    <property type="evidence" value="ECO:0007669"/>
    <property type="project" value="TreeGrafter"/>
</dbReference>
<keyword evidence="7 10" id="KW-0472">Membrane</keyword>